<dbReference type="Proteomes" id="UP000801428">
    <property type="component" value="Unassembled WGS sequence"/>
</dbReference>
<organism evidence="4 5">
    <name type="scientific">Curvularia kusanoi</name>
    <name type="common">Cochliobolus kusanoi</name>
    <dbReference type="NCBI Taxonomy" id="90978"/>
    <lineage>
        <taxon>Eukaryota</taxon>
        <taxon>Fungi</taxon>
        <taxon>Dikarya</taxon>
        <taxon>Ascomycota</taxon>
        <taxon>Pezizomycotina</taxon>
        <taxon>Dothideomycetes</taxon>
        <taxon>Pleosporomycetidae</taxon>
        <taxon>Pleosporales</taxon>
        <taxon>Pleosporineae</taxon>
        <taxon>Pleosporaceae</taxon>
        <taxon>Curvularia</taxon>
    </lineage>
</organism>
<dbReference type="GO" id="GO:0031380">
    <property type="term" value="C:nuclear RNA-directed RNA polymerase complex"/>
    <property type="evidence" value="ECO:0007669"/>
    <property type="project" value="TreeGrafter"/>
</dbReference>
<keyword evidence="1" id="KW-0862">Zinc</keyword>
<dbReference type="PROSITE" id="PS50103">
    <property type="entry name" value="ZF_C3H1"/>
    <property type="match status" value="1"/>
</dbReference>
<feature type="region of interest" description="Disordered" evidence="2">
    <location>
        <begin position="1102"/>
        <end position="1148"/>
    </location>
</feature>
<dbReference type="InterPro" id="IPR027417">
    <property type="entry name" value="P-loop_NTPase"/>
</dbReference>
<dbReference type="OrthoDB" id="2423195at2759"/>
<dbReference type="Gene3D" id="3.40.50.300">
    <property type="entry name" value="P-loop containing nucleotide triphosphate hydrolases"/>
    <property type="match status" value="2"/>
</dbReference>
<keyword evidence="5" id="KW-1185">Reference proteome</keyword>
<evidence type="ECO:0000313" key="4">
    <source>
        <dbReference type="EMBL" id="KAF2995894.1"/>
    </source>
</evidence>
<dbReference type="PANTHER" id="PTHR10887">
    <property type="entry name" value="DNA2/NAM7 HELICASE FAMILY"/>
    <property type="match status" value="1"/>
</dbReference>
<proteinExistence type="predicted"/>
<reference evidence="4" key="1">
    <citation type="submission" date="2019-04" db="EMBL/GenBank/DDBJ databases">
        <title>Sequencing of skin fungus with MAO and IRED activity.</title>
        <authorList>
            <person name="Marsaioli A.J."/>
            <person name="Bonatto J.M.C."/>
            <person name="Reis Junior O."/>
        </authorList>
    </citation>
    <scope>NUCLEOTIDE SEQUENCE</scope>
    <source>
        <strain evidence="4">30M1</strain>
    </source>
</reference>
<protein>
    <recommendedName>
        <fullName evidence="3">C3H1-type domain-containing protein</fullName>
    </recommendedName>
</protein>
<sequence>MNRGGRDRSNREAGICFEFQTKGQCTRNRCRFKHIKNGDSAKEPPKGKRPVRVQETPAQQEARKVYNEWMRLLGTRNDANDTNIMRRVWQGAFDILQAGDRDWIQQLPVDLDSDDDIRNGRQHLQAILDAHVQHGDHTTFITNCRYFLLTLTHNHLVSSLAVDSYVGSIYNFVSGVNGVRAVTFFDRLCKAVVQAQTNNYHGVAMDKMESTLQLMSTALKEMLRRERRARLQDKLPSLLDALDTTAVLFTPVTSALVNKRTSDMRAMIARANSMLAGGEKIQEATLTSSYPRNLVVPSCRHDNDKLDITEITIFPTREEILTDVEEFLPFTDYDQPHFLSDPRQRHIDTYFRLLRHDMFSDLKEALAGIIHMALRNGGALQDSKLSLRDIKANHYSQCVVSDVEFSDRQGLYASMTFLQPLSVQKKSARHQKTWWEDAGRFERGTLLSFLWQTQSVVQHMFLTCLERDLRQFTLEDETGEPFATVKVQLTTNDEANLRKLMEVSLTGKRGILLEFPRIRPATFTPILENLQAIQRLGQFPFHEWIIPECQEACLHTRVTQDVPPPLYARAANFSFPLNSIVREALSINPTDSYESEELLNKIENCTSLDRGQCHALVAALSRELAFIQGPPGTGKSYIGLQLVKVLLSVRKKAELGPILIVSYINHALDQFLEHLIKTDIREIIRIGSQSQSTLIQEHNLQHMGQEERKTNAENWLARDKYRDIDDHTRDARSILRNLRSFRRVADWSVLEAHLTTRYPKIQAQFPRVDEEGYELVGQYLFDSWRSTDNSGARSNRDAAQFEQASDLEHLLDKATRNVYSLSYGERQHLLYHWVRELHDEEVDGLFQIVHRAVDTKKQLANIHSEANLRVLQQAQVIGITTSGLASRITLLKKLRCKVIICEEGGEILEPHMVSALLPSVEHCIQIGDHQQLRPSVNNYDNLSLESRRGQLHQLDRSQFERLVVGEPGRPVMPVAQLNVQRRMRPEISTLIRETVYGKLTDHESTTKLPDVVGLRHNVYWLDHDNLECTPGFDARNMKSKSNDWEVMFVHALVRHVVRQGVYKSSDVAVLTPYTGQLQKLRAAMYSDFEIILSDRDREALEKDGFEADGQLSDKAEEDDDTSPRKASATDTQSHKRKPLRKKQLGELL</sequence>
<gene>
    <name evidence="4" type="ORF">E8E13_004750</name>
</gene>
<dbReference type="Pfam" id="PF13087">
    <property type="entry name" value="AAA_12"/>
    <property type="match status" value="1"/>
</dbReference>
<dbReference type="CDD" id="cd17936">
    <property type="entry name" value="EEXXEc_NFX1"/>
    <property type="match status" value="1"/>
</dbReference>
<evidence type="ECO:0000313" key="5">
    <source>
        <dbReference type="Proteomes" id="UP000801428"/>
    </source>
</evidence>
<dbReference type="GO" id="GO:0004386">
    <property type="term" value="F:helicase activity"/>
    <property type="evidence" value="ECO:0007669"/>
    <property type="project" value="InterPro"/>
</dbReference>
<keyword evidence="1" id="KW-0479">Metal-binding</keyword>
<dbReference type="GO" id="GO:0008270">
    <property type="term" value="F:zinc ion binding"/>
    <property type="evidence" value="ECO:0007669"/>
    <property type="project" value="UniProtKB-KW"/>
</dbReference>
<dbReference type="InterPro" id="IPR045055">
    <property type="entry name" value="DNA2/NAM7-like"/>
</dbReference>
<dbReference type="EMBL" id="SWKU01000030">
    <property type="protein sequence ID" value="KAF2995894.1"/>
    <property type="molecule type" value="Genomic_DNA"/>
</dbReference>
<dbReference type="SUPFAM" id="SSF52540">
    <property type="entry name" value="P-loop containing nucleoside triphosphate hydrolases"/>
    <property type="match status" value="1"/>
</dbReference>
<dbReference type="InterPro" id="IPR000571">
    <property type="entry name" value="Znf_CCCH"/>
</dbReference>
<feature type="domain" description="C3H1-type" evidence="3">
    <location>
        <begin position="10"/>
        <end position="37"/>
    </location>
</feature>
<feature type="compositionally biased region" description="Basic and acidic residues" evidence="2">
    <location>
        <begin position="36"/>
        <end position="46"/>
    </location>
</feature>
<evidence type="ECO:0000259" key="3">
    <source>
        <dbReference type="PROSITE" id="PS50103"/>
    </source>
</evidence>
<name>A0A9P4T5P5_CURKU</name>
<dbReference type="AlphaFoldDB" id="A0A9P4T5P5"/>
<evidence type="ECO:0000256" key="1">
    <source>
        <dbReference type="PROSITE-ProRule" id="PRU00723"/>
    </source>
</evidence>
<dbReference type="InterPro" id="IPR041677">
    <property type="entry name" value="DNA2/NAM7_AAA_11"/>
</dbReference>
<dbReference type="GO" id="GO:0031048">
    <property type="term" value="P:regulatory ncRNA-mediated heterochromatin formation"/>
    <property type="evidence" value="ECO:0007669"/>
    <property type="project" value="TreeGrafter"/>
</dbReference>
<dbReference type="Pfam" id="PF13086">
    <property type="entry name" value="AAA_11"/>
    <property type="match status" value="1"/>
</dbReference>
<comment type="caution">
    <text evidence="4">The sequence shown here is derived from an EMBL/GenBank/DDBJ whole genome shotgun (WGS) entry which is preliminary data.</text>
</comment>
<feature type="zinc finger region" description="C3H1-type" evidence="1">
    <location>
        <begin position="10"/>
        <end position="37"/>
    </location>
</feature>
<accession>A0A9P4T5P5</accession>
<keyword evidence="1" id="KW-0863">Zinc-finger</keyword>
<dbReference type="PANTHER" id="PTHR10887:SF445">
    <property type="entry name" value="NFX1-TYPE ZINC FINGER-CONTAINING PROTEIN 1"/>
    <property type="match status" value="1"/>
</dbReference>
<evidence type="ECO:0000256" key="2">
    <source>
        <dbReference type="SAM" id="MobiDB-lite"/>
    </source>
</evidence>
<dbReference type="InterPro" id="IPR041679">
    <property type="entry name" value="DNA2/NAM7-like_C"/>
</dbReference>
<feature type="region of interest" description="Disordered" evidence="2">
    <location>
        <begin position="36"/>
        <end position="59"/>
    </location>
</feature>